<feature type="transmembrane region" description="Helical" evidence="8">
    <location>
        <begin position="282"/>
        <end position="302"/>
    </location>
</feature>
<evidence type="ECO:0000256" key="2">
    <source>
        <dbReference type="ARBA" id="ARBA00006829"/>
    </source>
</evidence>
<feature type="signal peptide" evidence="9">
    <location>
        <begin position="1"/>
        <end position="20"/>
    </location>
</feature>
<dbReference type="Pfam" id="PF07690">
    <property type="entry name" value="MFS_1"/>
    <property type="match status" value="1"/>
</dbReference>
<evidence type="ECO:0000256" key="5">
    <source>
        <dbReference type="ARBA" id="ARBA00022989"/>
    </source>
</evidence>
<keyword evidence="6 8" id="KW-0472">Membrane</keyword>
<feature type="transmembrane region" description="Helical" evidence="8">
    <location>
        <begin position="98"/>
        <end position="124"/>
    </location>
</feature>
<evidence type="ECO:0000256" key="1">
    <source>
        <dbReference type="ARBA" id="ARBA00004141"/>
    </source>
</evidence>
<feature type="transmembrane region" description="Helical" evidence="8">
    <location>
        <begin position="36"/>
        <end position="63"/>
    </location>
</feature>
<keyword evidence="12" id="KW-1185">Reference proteome</keyword>
<evidence type="ECO:0000256" key="7">
    <source>
        <dbReference type="SAM" id="MobiDB-lite"/>
    </source>
</evidence>
<protein>
    <recommendedName>
        <fullName evidence="10">Major facilitator superfamily (MFS) profile domain-containing protein</fullName>
    </recommendedName>
</protein>
<dbReference type="GO" id="GO:0022857">
    <property type="term" value="F:transmembrane transporter activity"/>
    <property type="evidence" value="ECO:0007669"/>
    <property type="project" value="InterPro"/>
</dbReference>
<evidence type="ECO:0000259" key="10">
    <source>
        <dbReference type="PROSITE" id="PS50850"/>
    </source>
</evidence>
<sequence>MDWVIFWLIIVNIMSQSSFSLMAPFYPSMAKDEKGVGSTVVGILMASLSVSFVITSCIIGMVISKIGRRLVLYSGIFIGVGSMVGFGFMIWINNTVLFIILSFTLRLLTGVASAMICVAAYAMVSIKYPENVQSKIALLEAANGAGLFIGPIFGGLVYQYTHFCVPFFAFSGLFLVCVPFMMKSLGPELDRDDNTHNDAPKVGYFKLLKNKRVLFAGINQFWNMIVFCSGQPIFGPRLQDKYHFSAFAVGAMFAVPCIAYIIGGPVLLPLITKKFEPRTTKIVGFFILAICCFIIGPSKILGFPDTSIAMMSIGLVILGLGAAFTIIPIIPEMLDAVEGQFLDSRSEVSDKFSGIFNMAGGFGQICGPSTAGLLNDKVGFNMTFDIIALLLLAHVLIYMIVCDGFRSVSRSMKATCMRCRKSSGDVRSSTSTSRKLLEETTDEDEESITKNEESYDAGANASYASTDASFQNNDNAYAINTD</sequence>
<evidence type="ECO:0000256" key="8">
    <source>
        <dbReference type="SAM" id="Phobius"/>
    </source>
</evidence>
<dbReference type="PROSITE" id="PS50850">
    <property type="entry name" value="MFS"/>
    <property type="match status" value="1"/>
</dbReference>
<feature type="transmembrane region" description="Helical" evidence="8">
    <location>
        <begin position="352"/>
        <end position="374"/>
    </location>
</feature>
<dbReference type="EMBL" id="CAMPGE010008172">
    <property type="protein sequence ID" value="CAI2367079.1"/>
    <property type="molecule type" value="Genomic_DNA"/>
</dbReference>
<feature type="region of interest" description="Disordered" evidence="7">
    <location>
        <begin position="423"/>
        <end position="457"/>
    </location>
</feature>
<evidence type="ECO:0000256" key="9">
    <source>
        <dbReference type="SAM" id="SignalP"/>
    </source>
</evidence>
<keyword evidence="4 8" id="KW-0812">Transmembrane</keyword>
<comment type="caution">
    <text evidence="11">The sequence shown here is derived from an EMBL/GenBank/DDBJ whole genome shotgun (WGS) entry which is preliminary data.</text>
</comment>
<reference evidence="11" key="1">
    <citation type="submission" date="2023-07" db="EMBL/GenBank/DDBJ databases">
        <authorList>
            <consortium name="AG Swart"/>
            <person name="Singh M."/>
            <person name="Singh A."/>
            <person name="Seah K."/>
            <person name="Emmerich C."/>
        </authorList>
    </citation>
    <scope>NUCLEOTIDE SEQUENCE</scope>
    <source>
        <strain evidence="11">DP1</strain>
    </source>
</reference>
<proteinExistence type="inferred from homology"/>
<dbReference type="InterPro" id="IPR036259">
    <property type="entry name" value="MFS_trans_sf"/>
</dbReference>
<gene>
    <name evidence="11" type="ORF">ECRASSUSDP1_LOCUS8356</name>
</gene>
<dbReference type="AlphaFoldDB" id="A0AAD1UE32"/>
<dbReference type="Proteomes" id="UP001295684">
    <property type="component" value="Unassembled WGS sequence"/>
</dbReference>
<dbReference type="InterPro" id="IPR020846">
    <property type="entry name" value="MFS_dom"/>
</dbReference>
<dbReference type="InterPro" id="IPR050930">
    <property type="entry name" value="MFS_Vesicular_Transporter"/>
</dbReference>
<dbReference type="SUPFAM" id="SSF103473">
    <property type="entry name" value="MFS general substrate transporter"/>
    <property type="match status" value="1"/>
</dbReference>
<feature type="transmembrane region" description="Helical" evidence="8">
    <location>
        <begin position="160"/>
        <end position="181"/>
    </location>
</feature>
<name>A0AAD1UE32_EUPCR</name>
<feature type="domain" description="Major facilitator superfamily (MFS) profile" evidence="10">
    <location>
        <begin position="4"/>
        <end position="406"/>
    </location>
</feature>
<dbReference type="GO" id="GO:0016020">
    <property type="term" value="C:membrane"/>
    <property type="evidence" value="ECO:0007669"/>
    <property type="project" value="UniProtKB-SubCell"/>
</dbReference>
<keyword evidence="9" id="KW-0732">Signal</keyword>
<dbReference type="PRINTS" id="PR01035">
    <property type="entry name" value="TCRTETA"/>
</dbReference>
<feature type="chain" id="PRO_5042032716" description="Major facilitator superfamily (MFS) profile domain-containing protein" evidence="9">
    <location>
        <begin position="21"/>
        <end position="482"/>
    </location>
</feature>
<feature type="transmembrane region" description="Helical" evidence="8">
    <location>
        <begin position="246"/>
        <end position="270"/>
    </location>
</feature>
<feature type="transmembrane region" description="Helical" evidence="8">
    <location>
        <begin position="308"/>
        <end position="331"/>
    </location>
</feature>
<organism evidence="11 12">
    <name type="scientific">Euplotes crassus</name>
    <dbReference type="NCBI Taxonomy" id="5936"/>
    <lineage>
        <taxon>Eukaryota</taxon>
        <taxon>Sar</taxon>
        <taxon>Alveolata</taxon>
        <taxon>Ciliophora</taxon>
        <taxon>Intramacronucleata</taxon>
        <taxon>Spirotrichea</taxon>
        <taxon>Hypotrichia</taxon>
        <taxon>Euplotida</taxon>
        <taxon>Euplotidae</taxon>
        <taxon>Moneuplotes</taxon>
    </lineage>
</organism>
<feature type="transmembrane region" description="Helical" evidence="8">
    <location>
        <begin position="213"/>
        <end position="234"/>
    </location>
</feature>
<dbReference type="Gene3D" id="1.20.1250.20">
    <property type="entry name" value="MFS general substrate transporter like domains"/>
    <property type="match status" value="1"/>
</dbReference>
<dbReference type="PANTHER" id="PTHR23506">
    <property type="entry name" value="GH10249P"/>
    <property type="match status" value="1"/>
</dbReference>
<evidence type="ECO:0000256" key="3">
    <source>
        <dbReference type="ARBA" id="ARBA00022448"/>
    </source>
</evidence>
<comment type="subcellular location">
    <subcellularLocation>
        <location evidence="1">Membrane</location>
        <topology evidence="1">Multi-pass membrane protein</topology>
    </subcellularLocation>
</comment>
<feature type="transmembrane region" description="Helical" evidence="8">
    <location>
        <begin position="70"/>
        <end position="92"/>
    </location>
</feature>
<dbReference type="PANTHER" id="PTHR23506:SF26">
    <property type="entry name" value="MFS-TYPE TRANSPORTER SLC18B1"/>
    <property type="match status" value="1"/>
</dbReference>
<keyword evidence="5 8" id="KW-1133">Transmembrane helix</keyword>
<dbReference type="InterPro" id="IPR001958">
    <property type="entry name" value="Tet-R_TetA/multi-R_MdtG-like"/>
</dbReference>
<dbReference type="InterPro" id="IPR011701">
    <property type="entry name" value="MFS"/>
</dbReference>
<evidence type="ECO:0000256" key="6">
    <source>
        <dbReference type="ARBA" id="ARBA00023136"/>
    </source>
</evidence>
<comment type="similarity">
    <text evidence="2">Belongs to the major facilitator superfamily. Vesicular transporter family.</text>
</comment>
<evidence type="ECO:0000256" key="4">
    <source>
        <dbReference type="ARBA" id="ARBA00022692"/>
    </source>
</evidence>
<evidence type="ECO:0000313" key="11">
    <source>
        <dbReference type="EMBL" id="CAI2367079.1"/>
    </source>
</evidence>
<keyword evidence="3" id="KW-0813">Transport</keyword>
<feature type="transmembrane region" description="Helical" evidence="8">
    <location>
        <begin position="386"/>
        <end position="405"/>
    </location>
</feature>
<evidence type="ECO:0000313" key="12">
    <source>
        <dbReference type="Proteomes" id="UP001295684"/>
    </source>
</evidence>
<accession>A0AAD1UE32</accession>
<feature type="transmembrane region" description="Helical" evidence="8">
    <location>
        <begin position="136"/>
        <end position="154"/>
    </location>
</feature>